<gene>
    <name evidence="8" type="ORF">E6C55_15385</name>
</gene>
<feature type="transmembrane region" description="Helical" evidence="6">
    <location>
        <begin position="569"/>
        <end position="585"/>
    </location>
</feature>
<dbReference type="RefSeq" id="WP_136370686.1">
    <property type="nucleotide sequence ID" value="NZ_SSOB01000017.1"/>
</dbReference>
<dbReference type="Proteomes" id="UP000310636">
    <property type="component" value="Unassembled WGS sequence"/>
</dbReference>
<dbReference type="PANTHER" id="PTHR31632:SF2">
    <property type="entry name" value="PLASMA MEMBRANE IRON PERMEASE"/>
    <property type="match status" value="1"/>
</dbReference>
<reference evidence="8 9" key="1">
    <citation type="submission" date="2019-04" db="EMBL/GenBank/DDBJ databases">
        <title>Cohnella sp. nov. isolated from preserved vegetables.</title>
        <authorList>
            <person name="Lin S.-Y."/>
            <person name="Hung M.-H."/>
            <person name="Young C.-C."/>
        </authorList>
    </citation>
    <scope>NUCLEOTIDE SEQUENCE [LARGE SCALE GENOMIC DNA]</scope>
    <source>
        <strain evidence="8 9">CC-MHH1044</strain>
    </source>
</reference>
<comment type="subcellular location">
    <subcellularLocation>
        <location evidence="1">Membrane</location>
        <topology evidence="1">Multi-pass membrane protein</topology>
    </subcellularLocation>
</comment>
<comment type="similarity">
    <text evidence="2">Belongs to the oxidase-dependent Fe transporter (OFeT) (TC 9.A.10.1) family.</text>
</comment>
<evidence type="ECO:0000256" key="5">
    <source>
        <dbReference type="ARBA" id="ARBA00023136"/>
    </source>
</evidence>
<evidence type="ECO:0000256" key="3">
    <source>
        <dbReference type="ARBA" id="ARBA00022692"/>
    </source>
</evidence>
<feature type="transmembrane region" description="Helical" evidence="6">
    <location>
        <begin position="485"/>
        <end position="505"/>
    </location>
</feature>
<evidence type="ECO:0000256" key="4">
    <source>
        <dbReference type="ARBA" id="ARBA00022989"/>
    </source>
</evidence>
<feature type="transmembrane region" description="Helical" evidence="6">
    <location>
        <begin position="517"/>
        <end position="534"/>
    </location>
</feature>
<evidence type="ECO:0000256" key="7">
    <source>
        <dbReference type="SAM" id="SignalP"/>
    </source>
</evidence>
<evidence type="ECO:0000313" key="9">
    <source>
        <dbReference type="Proteomes" id="UP000310636"/>
    </source>
</evidence>
<feature type="transmembrane region" description="Helical" evidence="6">
    <location>
        <begin position="407"/>
        <end position="427"/>
    </location>
</feature>
<evidence type="ECO:0000256" key="2">
    <source>
        <dbReference type="ARBA" id="ARBA00008333"/>
    </source>
</evidence>
<comment type="caution">
    <text evidence="8">The sequence shown here is derived from an EMBL/GenBank/DDBJ whole genome shotgun (WGS) entry which is preliminary data.</text>
</comment>
<feature type="chain" id="PRO_5020398827" evidence="7">
    <location>
        <begin position="32"/>
        <end position="596"/>
    </location>
</feature>
<dbReference type="GO" id="GO:0015093">
    <property type="term" value="F:ferrous iron transmembrane transporter activity"/>
    <property type="evidence" value="ECO:0007669"/>
    <property type="project" value="TreeGrafter"/>
</dbReference>
<feature type="transmembrane region" description="Helical" evidence="6">
    <location>
        <begin position="335"/>
        <end position="360"/>
    </location>
</feature>
<keyword evidence="9" id="KW-1185">Reference proteome</keyword>
<name>A0A4S4BUM1_9BACL</name>
<keyword evidence="5 6" id="KW-0472">Membrane</keyword>
<feature type="transmembrane region" description="Helical" evidence="6">
    <location>
        <begin position="372"/>
        <end position="395"/>
    </location>
</feature>
<feature type="signal peptide" evidence="7">
    <location>
        <begin position="1"/>
        <end position="31"/>
    </location>
</feature>
<dbReference type="PANTHER" id="PTHR31632">
    <property type="entry name" value="IRON TRANSPORTER FTH1"/>
    <property type="match status" value="1"/>
</dbReference>
<keyword evidence="4 6" id="KW-1133">Transmembrane helix</keyword>
<dbReference type="AlphaFoldDB" id="A0A4S4BUM1"/>
<evidence type="ECO:0000256" key="6">
    <source>
        <dbReference type="SAM" id="Phobius"/>
    </source>
</evidence>
<organism evidence="8 9">
    <name type="scientific">Cohnella fermenti</name>
    <dbReference type="NCBI Taxonomy" id="2565925"/>
    <lineage>
        <taxon>Bacteria</taxon>
        <taxon>Bacillati</taxon>
        <taxon>Bacillota</taxon>
        <taxon>Bacilli</taxon>
        <taxon>Bacillales</taxon>
        <taxon>Paenibacillaceae</taxon>
        <taxon>Cohnella</taxon>
    </lineage>
</organism>
<sequence>MFRSLPRSKLLRGVFLALLLVVTLLPASAGAAAGDAGNANVDRLLPFVGSALVAAGQGQWDDALAEVQQAEQIWDALGAKGSAEAADVNSAIAQANKALQQAESDPDKAKASLSALAKAFNNYVKSTSTETTGTSGAEAAAGMLPKVEQLLAAVEAASWDEAKQAFAAINDSWKSIEQPIRSENSAVYAKLETGMSMIRIALQAEPPRAEQAQTETQAFRQLIQDYKDGKLGSLEPVETGVTIADLIAILDRAYDDVDAGLYEEADGQMTSFIAKWPSAEGEVQVRSAATYDKIEIQMASVSGYLLSEPARPEQAKQTIDSMREQLRPLVGDASYTAWDAALILLREGLEAILVLAALLAYLKKTGNEAKRVWVWSGVWSGLALSGAMAVLLTYALKQASSGSTRELIEGITGLVTVVLMLTVGNWLHSKSNLSNWNRYIDAKMGNALARGSLWSLFAVSGLAVLREGAETTIFYAGMASSISASQLILGIAGALAALIALAVLIIRYGTRLPIRPFFLTASLLIYYLVIRFVGESIHSLQVAAAVPSHYETGLPTFSALGLYPTWETTIPQLAVLAGIIAMLLWKRTGRTKTAQA</sequence>
<evidence type="ECO:0000313" key="8">
    <source>
        <dbReference type="EMBL" id="THF78075.1"/>
    </source>
</evidence>
<keyword evidence="7" id="KW-0732">Signal</keyword>
<dbReference type="Pfam" id="PF03239">
    <property type="entry name" value="FTR1"/>
    <property type="match status" value="1"/>
</dbReference>
<keyword evidence="3 6" id="KW-0812">Transmembrane</keyword>
<feature type="transmembrane region" description="Helical" evidence="6">
    <location>
        <begin position="447"/>
        <end position="465"/>
    </location>
</feature>
<protein>
    <submittedName>
        <fullName evidence="8">Iron permease</fullName>
    </submittedName>
</protein>
<dbReference type="OrthoDB" id="8215804at2"/>
<evidence type="ECO:0000256" key="1">
    <source>
        <dbReference type="ARBA" id="ARBA00004141"/>
    </source>
</evidence>
<dbReference type="EMBL" id="SSOB01000017">
    <property type="protein sequence ID" value="THF78075.1"/>
    <property type="molecule type" value="Genomic_DNA"/>
</dbReference>
<dbReference type="InterPro" id="IPR004923">
    <property type="entry name" value="FTR1/Fip1/EfeU"/>
</dbReference>
<dbReference type="GO" id="GO:0033573">
    <property type="term" value="C:high-affinity iron permease complex"/>
    <property type="evidence" value="ECO:0007669"/>
    <property type="project" value="InterPro"/>
</dbReference>
<accession>A0A4S4BUM1</accession>
<proteinExistence type="inferred from homology"/>